<feature type="domain" description="DDT" evidence="16">
    <location>
        <begin position="813"/>
        <end position="875"/>
    </location>
</feature>
<evidence type="ECO:0000256" key="7">
    <source>
        <dbReference type="ARBA" id="ARBA00023117"/>
    </source>
</evidence>
<dbReference type="CDD" id="cd15532">
    <property type="entry name" value="PHD2_CHD_II"/>
    <property type="match status" value="1"/>
</dbReference>
<dbReference type="SUPFAM" id="SSF47370">
    <property type="entry name" value="Bromodomain"/>
    <property type="match status" value="1"/>
</dbReference>
<gene>
    <name evidence="18" type="ORF">NTJ_10816</name>
</gene>
<keyword evidence="19" id="KW-1185">Reference proteome</keyword>
<feature type="region of interest" description="Disordered" evidence="13">
    <location>
        <begin position="322"/>
        <end position="380"/>
    </location>
</feature>
<evidence type="ECO:0000313" key="18">
    <source>
        <dbReference type="EMBL" id="BES98001.1"/>
    </source>
</evidence>
<feature type="compositionally biased region" description="Polar residues" evidence="13">
    <location>
        <begin position="1180"/>
        <end position="1200"/>
    </location>
</feature>
<feature type="compositionally biased region" description="Pro residues" evidence="13">
    <location>
        <begin position="1786"/>
        <end position="1795"/>
    </location>
</feature>
<evidence type="ECO:0000256" key="3">
    <source>
        <dbReference type="ARBA" id="ARBA00022723"/>
    </source>
</evidence>
<dbReference type="Gene3D" id="3.30.890.10">
    <property type="entry name" value="Methyl-cpg-binding Protein 2, Chain A"/>
    <property type="match status" value="1"/>
</dbReference>
<feature type="region of interest" description="Disordered" evidence="13">
    <location>
        <begin position="1721"/>
        <end position="1818"/>
    </location>
</feature>
<dbReference type="PROSITE" id="PS50982">
    <property type="entry name" value="MBD"/>
    <property type="match status" value="1"/>
</dbReference>
<dbReference type="PANTHER" id="PTHR45915:SF2">
    <property type="entry name" value="TOUTATIS, ISOFORM E"/>
    <property type="match status" value="1"/>
</dbReference>
<feature type="coiled-coil region" evidence="12">
    <location>
        <begin position="840"/>
        <end position="867"/>
    </location>
</feature>
<dbReference type="InterPro" id="IPR028941">
    <property type="entry name" value="WHIM2_dom"/>
</dbReference>
<dbReference type="EMBL" id="AP028916">
    <property type="protein sequence ID" value="BES98001.1"/>
    <property type="molecule type" value="Genomic_DNA"/>
</dbReference>
<evidence type="ECO:0000259" key="16">
    <source>
        <dbReference type="PROSITE" id="PS50827"/>
    </source>
</evidence>
<keyword evidence="9" id="KW-0539">Nucleus</keyword>
<dbReference type="InterPro" id="IPR013083">
    <property type="entry name" value="Znf_RING/FYVE/PHD"/>
</dbReference>
<evidence type="ECO:0000256" key="8">
    <source>
        <dbReference type="ARBA" id="ARBA00023163"/>
    </source>
</evidence>
<dbReference type="Pfam" id="PF00439">
    <property type="entry name" value="Bromodomain"/>
    <property type="match status" value="1"/>
</dbReference>
<evidence type="ECO:0000256" key="13">
    <source>
        <dbReference type="SAM" id="MobiDB-lite"/>
    </source>
</evidence>
<evidence type="ECO:0000259" key="15">
    <source>
        <dbReference type="PROSITE" id="PS50016"/>
    </source>
</evidence>
<feature type="domain" description="Bromo" evidence="14">
    <location>
        <begin position="1833"/>
        <end position="1903"/>
    </location>
</feature>
<reference evidence="18 19" key="1">
    <citation type="submission" date="2023-09" db="EMBL/GenBank/DDBJ databases">
        <title>Nesidiocoris tenuis whole genome shotgun sequence.</title>
        <authorList>
            <person name="Shibata T."/>
            <person name="Shimoda M."/>
            <person name="Kobayashi T."/>
            <person name="Uehara T."/>
        </authorList>
    </citation>
    <scope>NUCLEOTIDE SEQUENCE [LARGE SCALE GENOMIC DNA]</scope>
    <source>
        <strain evidence="18 19">Japan</strain>
    </source>
</reference>
<feature type="compositionally biased region" description="Low complexity" evidence="13">
    <location>
        <begin position="137"/>
        <end position="175"/>
    </location>
</feature>
<dbReference type="InterPro" id="IPR018359">
    <property type="entry name" value="Bromodomain_CS"/>
</dbReference>
<dbReference type="InterPro" id="IPR036427">
    <property type="entry name" value="Bromodomain-like_sf"/>
</dbReference>
<feature type="region of interest" description="Disordered" evidence="13">
    <location>
        <begin position="1135"/>
        <end position="1208"/>
    </location>
</feature>
<evidence type="ECO:0000256" key="2">
    <source>
        <dbReference type="ARBA" id="ARBA00007444"/>
    </source>
</evidence>
<dbReference type="Pfam" id="PF02791">
    <property type="entry name" value="DDT"/>
    <property type="match status" value="1"/>
</dbReference>
<evidence type="ECO:0000256" key="6">
    <source>
        <dbReference type="ARBA" id="ARBA00023015"/>
    </source>
</evidence>
<feature type="compositionally biased region" description="Low complexity" evidence="13">
    <location>
        <begin position="345"/>
        <end position="355"/>
    </location>
</feature>
<keyword evidence="12" id="KW-0175">Coiled coil</keyword>
<feature type="compositionally biased region" description="Basic and acidic residues" evidence="13">
    <location>
        <begin position="1808"/>
        <end position="1818"/>
    </location>
</feature>
<feature type="region of interest" description="Disordered" evidence="13">
    <location>
        <begin position="1"/>
        <end position="23"/>
    </location>
</feature>
<evidence type="ECO:0000259" key="14">
    <source>
        <dbReference type="PROSITE" id="PS50014"/>
    </source>
</evidence>
<dbReference type="PANTHER" id="PTHR45915">
    <property type="entry name" value="TRANSCRIPTION INTERMEDIARY FACTOR"/>
    <property type="match status" value="1"/>
</dbReference>
<dbReference type="CDD" id="cd15545">
    <property type="entry name" value="PHD_BAZ2A_like"/>
    <property type="match status" value="1"/>
</dbReference>
<comment type="subcellular location">
    <subcellularLocation>
        <location evidence="1">Nucleus</location>
    </subcellularLocation>
</comment>
<dbReference type="Pfam" id="PF00628">
    <property type="entry name" value="PHD"/>
    <property type="match status" value="2"/>
</dbReference>
<evidence type="ECO:0000313" key="19">
    <source>
        <dbReference type="Proteomes" id="UP001307889"/>
    </source>
</evidence>
<dbReference type="InterPro" id="IPR016177">
    <property type="entry name" value="DNA-bd_dom_sf"/>
</dbReference>
<keyword evidence="5" id="KW-0862">Zinc</keyword>
<feature type="region of interest" description="Disordered" evidence="13">
    <location>
        <begin position="1427"/>
        <end position="1458"/>
    </location>
</feature>
<keyword evidence="7 10" id="KW-0103">Bromodomain</keyword>
<feature type="coiled-coil region" evidence="12">
    <location>
        <begin position="741"/>
        <end position="775"/>
    </location>
</feature>
<evidence type="ECO:0000256" key="5">
    <source>
        <dbReference type="ARBA" id="ARBA00022833"/>
    </source>
</evidence>
<evidence type="ECO:0000259" key="17">
    <source>
        <dbReference type="PROSITE" id="PS50982"/>
    </source>
</evidence>
<feature type="region of interest" description="Disordered" evidence="13">
    <location>
        <begin position="135"/>
        <end position="217"/>
    </location>
</feature>
<feature type="compositionally biased region" description="Low complexity" evidence="13">
    <location>
        <begin position="1727"/>
        <end position="1752"/>
    </location>
</feature>
<accession>A0ABN7B0Q5</accession>
<feature type="domain" description="MBD" evidence="17">
    <location>
        <begin position="507"/>
        <end position="578"/>
    </location>
</feature>
<dbReference type="Pfam" id="PF15613">
    <property type="entry name" value="WSD"/>
    <property type="match status" value="1"/>
</dbReference>
<feature type="region of interest" description="Disordered" evidence="13">
    <location>
        <begin position="417"/>
        <end position="442"/>
    </location>
</feature>
<feature type="region of interest" description="Disordered" evidence="13">
    <location>
        <begin position="460"/>
        <end position="507"/>
    </location>
</feature>
<comment type="similarity">
    <text evidence="2">Belongs to the WAL family.</text>
</comment>
<dbReference type="InterPro" id="IPR019787">
    <property type="entry name" value="Znf_PHD-finger"/>
</dbReference>
<dbReference type="Pfam" id="PF15612">
    <property type="entry name" value="WHIM1"/>
    <property type="match status" value="1"/>
</dbReference>
<feature type="region of interest" description="Disordered" evidence="13">
    <location>
        <begin position="638"/>
        <end position="700"/>
    </location>
</feature>
<dbReference type="InterPro" id="IPR001965">
    <property type="entry name" value="Znf_PHD"/>
</dbReference>
<name>A0ABN7B0Q5_9HEMI</name>
<dbReference type="PRINTS" id="PR00503">
    <property type="entry name" value="BROMODOMAIN"/>
</dbReference>
<evidence type="ECO:0000256" key="10">
    <source>
        <dbReference type="PROSITE-ProRule" id="PRU00035"/>
    </source>
</evidence>
<dbReference type="InterPro" id="IPR018501">
    <property type="entry name" value="DDT_dom"/>
</dbReference>
<keyword evidence="8" id="KW-0804">Transcription</keyword>
<dbReference type="InterPro" id="IPR011011">
    <property type="entry name" value="Znf_FYVE_PHD"/>
</dbReference>
<keyword evidence="3" id="KW-0479">Metal-binding</keyword>
<organism evidence="18 19">
    <name type="scientific">Nesidiocoris tenuis</name>
    <dbReference type="NCBI Taxonomy" id="355587"/>
    <lineage>
        <taxon>Eukaryota</taxon>
        <taxon>Metazoa</taxon>
        <taxon>Ecdysozoa</taxon>
        <taxon>Arthropoda</taxon>
        <taxon>Hexapoda</taxon>
        <taxon>Insecta</taxon>
        <taxon>Pterygota</taxon>
        <taxon>Neoptera</taxon>
        <taxon>Paraneoptera</taxon>
        <taxon>Hemiptera</taxon>
        <taxon>Heteroptera</taxon>
        <taxon>Panheteroptera</taxon>
        <taxon>Cimicomorpha</taxon>
        <taxon>Miridae</taxon>
        <taxon>Dicyphina</taxon>
        <taxon>Nesidiocoris</taxon>
    </lineage>
</organism>
<proteinExistence type="inferred from homology"/>
<feature type="compositionally biased region" description="Polar residues" evidence="13">
    <location>
        <begin position="1763"/>
        <end position="1773"/>
    </location>
</feature>
<evidence type="ECO:0000256" key="4">
    <source>
        <dbReference type="ARBA" id="ARBA00022771"/>
    </source>
</evidence>
<dbReference type="Pfam" id="PF01429">
    <property type="entry name" value="MBD"/>
    <property type="match status" value="1"/>
</dbReference>
<dbReference type="Gene3D" id="1.20.920.10">
    <property type="entry name" value="Bromodomain-like"/>
    <property type="match status" value="1"/>
</dbReference>
<dbReference type="SUPFAM" id="SSF54171">
    <property type="entry name" value="DNA-binding domain"/>
    <property type="match status" value="1"/>
</dbReference>
<dbReference type="PROSITE" id="PS50827">
    <property type="entry name" value="DDT"/>
    <property type="match status" value="1"/>
</dbReference>
<dbReference type="SMART" id="SM00249">
    <property type="entry name" value="PHD"/>
    <property type="match status" value="2"/>
</dbReference>
<keyword evidence="4 11" id="KW-0863">Zinc-finger</keyword>
<evidence type="ECO:0000256" key="11">
    <source>
        <dbReference type="PROSITE-ProRule" id="PRU00146"/>
    </source>
</evidence>
<sequence length="1931" mass="214024">MEKENASAAAEREKDRPAPSLLDPAALFGAPFWPRPDGSNASAANANPLFSAYTGAYGGLLGRAGTPGSGYPAGANPYGTLSVAASQASALGINPATMGAAWWTMASQLAAHDYLAQLQFANMLPPYPIIPTPPNCKVSSSKTSHSKTSTSSSSASSTPSTAPVTTSSAQPTSTSDGLVGVRLPPDTEIIKYTSSMIGPKIPGTTNRGRKKTISLDHHPTLGLNSIKARHQNHEPPKSAYVGLDLSGKSKDASKADDSFFRYGVEKSDRLEARKPGQTNGRISPPVDDGPLNLSLKPDVPTNHNNNNNNFALQSLSALSQTIGQTERVDRRKPGPKPRRMPPFAPSDSSHPSSGSEENDSLTLPHKDARPRNLGRGISKPKKNTVASLLAQSRALGIKPGLEVSQLAALARATSHFDNLGLPDKDKEESSISSSPSSLHEQVQPMALNLNRSYEDLKHPSYDGISEYSHSDMTDSSSDSEGDGHSRKRDRDSMSTDGGPGGKRRKVMIDEMKLREALAKGWRRETYITSVGRAGVKGEVVYTSPCGRTFRHFSDLVRYLDKQSSDLTREHFSFSCRILLGDYIESEQGKEPIRLTEETLAMKLQEMVAQHRAALDLNKQERDRMALAAKEAKRIAREEAARHKEQLRLQKEQERNERQEQARKEREQRNQQLLEARKKKQEELERQRIEGQQRKQQEREMKRQQAAIIKEQMYMQELNKQREILYTVELERERRRQHMALVKALEVRKRMEEREKKRLEQRAEKIASREKRIEQRKVEVELLRELRKPVEDMELRDPKSLPDLPRIPGLRLAGKAFADALMVHEFLRNFGETLGFDMESLPTLNSLQDALLNENEEAEEELLSVITQLVICGIEDPGIPQPARHTTLLNHSLKQADITNNNLSEILRIYLYANATGEVKATSGVHFEREREKRVTEHHNNMDDTYEETGKNSAFFSHLKENETYKMSEWLKKRPFLCLSPTKKAAILAYLCHELLQNKAVIRQIDSAIETVAQLKRERWPLEANLRKLKLIQARKNKAMGVQCSKDGESQADDEAEIESCNESDITQPDEDELAKINVSETLAVVSKQAEVNTKALADYTGQLRATCLGQDRFCRRYWCLSTGIYVEGIESADPELFAAPDPEPVEDEEPPPPPPAAPARKVEVKDEGTGVMEVEEEPDNSQQTHLTAGSANTPETNGTLDSPAPSPIKLETRDSFVQVKDDGQQTDFSLVKEEQTDSKGFSTPIKMEEDSKDAISEKSLTPKSVQFERLGECMEKESNSVNGCITFTSTPTPQNDDGPQWFSILPKEPCDSTSITISQTGYRCWSEGGELRIPQPGMYSGSPSPCPSPLPLPLSAEEAALLEQCRIHGLPKPGRPKPIPVDLKKGWWKIDEEMMKSILTKLEPRGVREREFLANITRLRTDHTWESTLKASSSGDPSRGQFKVKPGDKEGFVPLPDEPDAWDRETALRIDLASLIAVESLEEKIASASMQLKGWKMPSKVTTCDIPFKPACEAMSNHSVNPIAIAKERLSNLFENIEKRYLKPPLGTNTGDLKLNQAANNTPAQEDPDGINRECKGLVVWKEALHKAQTAAQLAMVLQALEASVAWDKSIMKANCQFCHSGDNEDKLLLCDGCDKGYHTYCFKPKMDNIPDGDWYCHLCLNKAKGEKNCIVCGKKVGRNLLACEACPIAYHTDCMTPPLPKVPRGKWYCSNCSSKYVKKKSSTRRSQPSATASSLSSPHKTEEAAAPTETAQGKPPVASSPAAGNTVTTSTPEEAAKPSAVTPAPVTPSAPTPPASVQKSAAPAPAKQRETKSAKRLTKELAPCKAVLEELRNNDEAWPFLEAVNTKQFPTYKKIIRNPMDLQTIGNRLSNNEYKSRDEFVADVRLVFDNCETFNEDNSPVGKAGHALRLFFETRWSELTSSGGNAKSTI</sequence>
<dbReference type="Gene3D" id="3.30.40.10">
    <property type="entry name" value="Zinc/RING finger domain, C3HC4 (zinc finger)"/>
    <property type="match status" value="2"/>
</dbReference>
<feature type="domain" description="PHD-type" evidence="15">
    <location>
        <begin position="1667"/>
        <end position="1716"/>
    </location>
</feature>
<dbReference type="SMART" id="SM00391">
    <property type="entry name" value="MBD"/>
    <property type="match status" value="1"/>
</dbReference>
<feature type="compositionally biased region" description="Polar residues" evidence="13">
    <location>
        <begin position="1427"/>
        <end position="1436"/>
    </location>
</feature>
<evidence type="ECO:0000256" key="1">
    <source>
        <dbReference type="ARBA" id="ARBA00004123"/>
    </source>
</evidence>
<feature type="compositionally biased region" description="Basic and acidic residues" evidence="13">
    <location>
        <begin position="679"/>
        <end position="700"/>
    </location>
</feature>
<dbReference type="SUPFAM" id="SSF57903">
    <property type="entry name" value="FYVE/PHD zinc finger"/>
    <property type="match status" value="2"/>
</dbReference>
<dbReference type="InterPro" id="IPR001739">
    <property type="entry name" value="Methyl_CpG_DNA-bd"/>
</dbReference>
<dbReference type="PROSITE" id="PS50014">
    <property type="entry name" value="BROMODOMAIN_2"/>
    <property type="match status" value="1"/>
</dbReference>
<dbReference type="InterPro" id="IPR028942">
    <property type="entry name" value="WHIM1_dom"/>
</dbReference>
<evidence type="ECO:0000256" key="9">
    <source>
        <dbReference type="ARBA" id="ARBA00023242"/>
    </source>
</evidence>
<dbReference type="PROSITE" id="PS00633">
    <property type="entry name" value="BROMODOMAIN_1"/>
    <property type="match status" value="1"/>
</dbReference>
<evidence type="ECO:0000256" key="12">
    <source>
        <dbReference type="SAM" id="Coils"/>
    </source>
</evidence>
<feature type="compositionally biased region" description="Basic and acidic residues" evidence="13">
    <location>
        <begin position="638"/>
        <end position="668"/>
    </location>
</feature>
<feature type="domain" description="PHD-type" evidence="15">
    <location>
        <begin position="1613"/>
        <end position="1663"/>
    </location>
</feature>
<feature type="compositionally biased region" description="Basic and acidic residues" evidence="13">
    <location>
        <begin position="481"/>
        <end position="493"/>
    </location>
</feature>
<dbReference type="SMART" id="SM00571">
    <property type="entry name" value="DDT"/>
    <property type="match status" value="1"/>
</dbReference>
<feature type="region of interest" description="Disordered" evidence="13">
    <location>
        <begin position="268"/>
        <end position="309"/>
    </location>
</feature>
<dbReference type="InterPro" id="IPR001487">
    <property type="entry name" value="Bromodomain"/>
</dbReference>
<dbReference type="Proteomes" id="UP001307889">
    <property type="component" value="Chromosome 8"/>
</dbReference>
<keyword evidence="6" id="KW-0805">Transcription regulation</keyword>
<dbReference type="PROSITE" id="PS50016">
    <property type="entry name" value="ZF_PHD_2"/>
    <property type="match status" value="2"/>
</dbReference>
<dbReference type="SMART" id="SM00297">
    <property type="entry name" value="BROMO"/>
    <property type="match status" value="1"/>
</dbReference>
<feature type="compositionally biased region" description="Basic and acidic residues" evidence="13">
    <location>
        <begin position="1"/>
        <end position="17"/>
    </location>
</feature>
<protein>
    <submittedName>
        <fullName evidence="18">DDT domain</fullName>
    </submittedName>
</protein>